<dbReference type="EMBL" id="JASJOU010000014">
    <property type="protein sequence ID" value="MDJ1505023.1"/>
    <property type="molecule type" value="Genomic_DNA"/>
</dbReference>
<dbReference type="AlphaFoldDB" id="A0AAE3UJE1"/>
<evidence type="ECO:0000313" key="1">
    <source>
        <dbReference type="EMBL" id="MDJ1505023.1"/>
    </source>
</evidence>
<protein>
    <submittedName>
        <fullName evidence="1">Uncharacterized protein</fullName>
    </submittedName>
</protein>
<proteinExistence type="predicted"/>
<organism evidence="1 2">
    <name type="scientific">Xanthocytophaga agilis</name>
    <dbReference type="NCBI Taxonomy" id="3048010"/>
    <lineage>
        <taxon>Bacteria</taxon>
        <taxon>Pseudomonadati</taxon>
        <taxon>Bacteroidota</taxon>
        <taxon>Cytophagia</taxon>
        <taxon>Cytophagales</taxon>
        <taxon>Rhodocytophagaceae</taxon>
        <taxon>Xanthocytophaga</taxon>
    </lineage>
</organism>
<dbReference type="RefSeq" id="WP_313997821.1">
    <property type="nucleotide sequence ID" value="NZ_JASJOU010000014.1"/>
</dbReference>
<dbReference type="Proteomes" id="UP001232063">
    <property type="component" value="Unassembled WGS sequence"/>
</dbReference>
<accession>A0AAE3UJE1</accession>
<sequence length="207" mass="24607">MKKKIEYDPYNSSYMFVLHLNPVHQEHLSKPYEALKVPRFSKRKDWAESNDRDSVLEGLLYRHQQMFLENKVLFIEVHKRDNKTLVWENTPVIMSVYQDGIEVHSMLDVSQRVQDYYQKCLDSIKAGKLYEVKPKSNHAGKSYDKFLEGMLRSATQFRTVKDLQNFCREWVNSQRASQGQMEAFFRDYKNRWLIDNTVSNANQIQPS</sequence>
<evidence type="ECO:0000313" key="2">
    <source>
        <dbReference type="Proteomes" id="UP001232063"/>
    </source>
</evidence>
<name>A0AAE3UJE1_9BACT</name>
<comment type="caution">
    <text evidence="1">The sequence shown here is derived from an EMBL/GenBank/DDBJ whole genome shotgun (WGS) entry which is preliminary data.</text>
</comment>
<gene>
    <name evidence="1" type="ORF">QNI22_30450</name>
</gene>
<reference evidence="1" key="1">
    <citation type="submission" date="2023-05" db="EMBL/GenBank/DDBJ databases">
        <authorList>
            <person name="Zhang X."/>
        </authorList>
    </citation>
    <scope>NUCLEOTIDE SEQUENCE</scope>
    <source>
        <strain evidence="1">BD1B2-1</strain>
    </source>
</reference>
<keyword evidence="2" id="KW-1185">Reference proteome</keyword>